<comment type="subcellular location">
    <subcellularLocation>
        <location evidence="1">Cell inner membrane</location>
        <topology evidence="1">Single-pass membrane protein</topology>
    </subcellularLocation>
</comment>
<proteinExistence type="inferred from homology"/>
<keyword evidence="5" id="KW-0997">Cell inner membrane</keyword>
<dbReference type="Gene3D" id="3.55.40.10">
    <property type="entry name" value="minor pseudopilin epsh domain"/>
    <property type="match status" value="1"/>
</dbReference>
<evidence type="ECO:0000256" key="9">
    <source>
        <dbReference type="ARBA" id="ARBA00025772"/>
    </source>
</evidence>
<comment type="similarity">
    <text evidence="9">Belongs to the GSP H family.</text>
</comment>
<gene>
    <name evidence="12" type="ORF">Strain138_002639</name>
    <name evidence="13" type="ORF">Strain318_002639</name>
</gene>
<organism evidence="13 14">
    <name type="scientific">Pseudogemmatithrix spongiicola</name>
    <dbReference type="NCBI Taxonomy" id="3062599"/>
    <lineage>
        <taxon>Bacteria</taxon>
        <taxon>Pseudomonadati</taxon>
        <taxon>Gemmatimonadota</taxon>
        <taxon>Gemmatimonadia</taxon>
        <taxon>Gemmatimonadales</taxon>
        <taxon>Gemmatimonadaceae</taxon>
        <taxon>Pseudogemmatithrix</taxon>
    </lineage>
</organism>
<sequence length="141" mass="15041">MRRAFSLVELVVVCTFVALAAGVALPRGKYLLDGLRLRQAAHEVSGAVALTRVAAIRRGHVARLIVDRPAGTIRVESGGDTLLIRALRAMHYVQLHATRDTVTFGANGLGVGIANSTIVVRIGARAETVVVSRMGRARVSY</sequence>
<evidence type="ECO:0000313" key="13">
    <source>
        <dbReference type="EMBL" id="WKW16228.1"/>
    </source>
</evidence>
<evidence type="ECO:0000256" key="5">
    <source>
        <dbReference type="ARBA" id="ARBA00022519"/>
    </source>
</evidence>
<keyword evidence="4" id="KW-0488">Methylation</keyword>
<evidence type="ECO:0000256" key="7">
    <source>
        <dbReference type="ARBA" id="ARBA00022989"/>
    </source>
</evidence>
<keyword evidence="3" id="KW-1003">Cell membrane</keyword>
<dbReference type="KEGG" id="pspc:Strain318_002639"/>
<dbReference type="AlphaFoldDB" id="A0AA49Q7Z1"/>
<dbReference type="GO" id="GO:0015628">
    <property type="term" value="P:protein secretion by the type II secretion system"/>
    <property type="evidence" value="ECO:0007669"/>
    <property type="project" value="InterPro"/>
</dbReference>
<evidence type="ECO:0000313" key="14">
    <source>
        <dbReference type="Proteomes" id="UP001229955"/>
    </source>
</evidence>
<dbReference type="RefSeq" id="WP_367886180.1">
    <property type="nucleotide sequence ID" value="NZ_CP130612.1"/>
</dbReference>
<dbReference type="GO" id="GO:0015627">
    <property type="term" value="C:type II protein secretion system complex"/>
    <property type="evidence" value="ECO:0007669"/>
    <property type="project" value="InterPro"/>
</dbReference>
<protein>
    <recommendedName>
        <fullName evidence="2">Type II secretion system protein H</fullName>
    </recommendedName>
    <alternativeName>
        <fullName evidence="10">General secretion pathway protein H</fullName>
    </alternativeName>
</protein>
<dbReference type="InterPro" id="IPR045584">
    <property type="entry name" value="Pilin-like"/>
</dbReference>
<evidence type="ECO:0000256" key="1">
    <source>
        <dbReference type="ARBA" id="ARBA00004377"/>
    </source>
</evidence>
<evidence type="ECO:0000256" key="3">
    <source>
        <dbReference type="ARBA" id="ARBA00022475"/>
    </source>
</evidence>
<accession>A0AA49JWI3</accession>
<dbReference type="Proteomes" id="UP001229955">
    <property type="component" value="Chromosome"/>
</dbReference>
<dbReference type="Pfam" id="PF12019">
    <property type="entry name" value="GspH"/>
    <property type="match status" value="1"/>
</dbReference>
<evidence type="ECO:0000256" key="8">
    <source>
        <dbReference type="ARBA" id="ARBA00023136"/>
    </source>
</evidence>
<keyword evidence="14" id="KW-1185">Reference proteome</keyword>
<dbReference type="InterPro" id="IPR022346">
    <property type="entry name" value="T2SS_GspH"/>
</dbReference>
<evidence type="ECO:0000256" key="6">
    <source>
        <dbReference type="ARBA" id="ARBA00022692"/>
    </source>
</evidence>
<evidence type="ECO:0000256" key="4">
    <source>
        <dbReference type="ARBA" id="ARBA00022481"/>
    </source>
</evidence>
<keyword evidence="8" id="KW-0472">Membrane</keyword>
<feature type="domain" description="General secretion pathway GspH" evidence="11">
    <location>
        <begin position="40"/>
        <end position="135"/>
    </location>
</feature>
<reference evidence="13" key="1">
    <citation type="submission" date="2023-07" db="EMBL/GenBank/DDBJ databases">
        <authorList>
            <person name="Haufschild T."/>
            <person name="Kallscheuer N."/>
            <person name="Hammer J."/>
            <person name="Kohn T."/>
            <person name="Kabuu M."/>
            <person name="Jogler M."/>
            <person name="Wohfarth N."/>
            <person name="Heuer A."/>
            <person name="Rohde M."/>
            <person name="van Teeseling M.C.F."/>
            <person name="Jogler C."/>
        </authorList>
    </citation>
    <scope>NUCLEOTIDE SEQUENCE</scope>
    <source>
        <strain evidence="12">Strain 138</strain>
        <strain evidence="13">Strain 318</strain>
    </source>
</reference>
<dbReference type="EMBL" id="CP130612">
    <property type="protein sequence ID" value="WKW13321.1"/>
    <property type="molecule type" value="Genomic_DNA"/>
</dbReference>
<dbReference type="GO" id="GO:0005886">
    <property type="term" value="C:plasma membrane"/>
    <property type="evidence" value="ECO:0007669"/>
    <property type="project" value="UniProtKB-SubCell"/>
</dbReference>
<evidence type="ECO:0000256" key="2">
    <source>
        <dbReference type="ARBA" id="ARBA00021549"/>
    </source>
</evidence>
<keyword evidence="7" id="KW-1133">Transmembrane helix</keyword>
<dbReference type="SUPFAM" id="SSF54523">
    <property type="entry name" value="Pili subunits"/>
    <property type="match status" value="1"/>
</dbReference>
<keyword evidence="6" id="KW-0812">Transmembrane</keyword>
<dbReference type="EMBL" id="CP130613">
    <property type="protein sequence ID" value="WKW16228.1"/>
    <property type="molecule type" value="Genomic_DNA"/>
</dbReference>
<name>A0AA49Q7Z1_9BACT</name>
<evidence type="ECO:0000313" key="12">
    <source>
        <dbReference type="EMBL" id="WKW13321.1"/>
    </source>
</evidence>
<evidence type="ECO:0000256" key="10">
    <source>
        <dbReference type="ARBA" id="ARBA00030775"/>
    </source>
</evidence>
<accession>A0AA49Q7Z1</accession>
<evidence type="ECO:0000259" key="11">
    <source>
        <dbReference type="Pfam" id="PF12019"/>
    </source>
</evidence>